<dbReference type="InterPro" id="IPR052020">
    <property type="entry name" value="Cyclic_di-GMP/3'3'-cGAMP_PDE"/>
</dbReference>
<gene>
    <name evidence="2" type="ORF">OK345_07030</name>
</gene>
<dbReference type="EMBL" id="JAPCHY010000004">
    <property type="protein sequence ID" value="MCW4472253.1"/>
    <property type="molecule type" value="Genomic_DNA"/>
</dbReference>
<evidence type="ECO:0000313" key="2">
    <source>
        <dbReference type="EMBL" id="MCW4472253.1"/>
    </source>
</evidence>
<dbReference type="InterPro" id="IPR003607">
    <property type="entry name" value="HD/PDEase_dom"/>
</dbReference>
<dbReference type="SUPFAM" id="SSF109604">
    <property type="entry name" value="HD-domain/PDEase-like"/>
    <property type="match status" value="1"/>
</dbReference>
<proteinExistence type="predicted"/>
<name>A0ABT3JUS6_9XANT</name>
<dbReference type="RefSeq" id="WP_265127208.1">
    <property type="nucleotide sequence ID" value="NZ_JAPCHY010000004.1"/>
</dbReference>
<evidence type="ECO:0000313" key="3">
    <source>
        <dbReference type="Proteomes" id="UP001209922"/>
    </source>
</evidence>
<protein>
    <submittedName>
        <fullName evidence="2">HD-GYP domain-containing protein</fullName>
    </submittedName>
</protein>
<evidence type="ECO:0000259" key="1">
    <source>
        <dbReference type="PROSITE" id="PS51832"/>
    </source>
</evidence>
<reference evidence="2 3" key="1">
    <citation type="submission" date="2022-10" db="EMBL/GenBank/DDBJ databases">
        <title>Xanthomonas sp. H13-6.</title>
        <authorList>
            <person name="Liu X."/>
            <person name="Deng Z."/>
            <person name="Jiang Y."/>
            <person name="Yu T."/>
            <person name="Ai J."/>
        </authorList>
    </citation>
    <scope>NUCLEOTIDE SEQUENCE [LARGE SCALE GENOMIC DNA]</scope>
    <source>
        <strain evidence="2 3">H13-6</strain>
    </source>
</reference>
<dbReference type="PROSITE" id="PS51832">
    <property type="entry name" value="HD_GYP"/>
    <property type="match status" value="1"/>
</dbReference>
<dbReference type="Pfam" id="PF13487">
    <property type="entry name" value="HD_5"/>
    <property type="match status" value="1"/>
</dbReference>
<dbReference type="SMART" id="SM00471">
    <property type="entry name" value="HDc"/>
    <property type="match status" value="1"/>
</dbReference>
<feature type="domain" description="HD-GYP" evidence="1">
    <location>
        <begin position="14"/>
        <end position="203"/>
    </location>
</feature>
<comment type="caution">
    <text evidence="2">The sequence shown here is derived from an EMBL/GenBank/DDBJ whole genome shotgun (WGS) entry which is preliminary data.</text>
</comment>
<dbReference type="InterPro" id="IPR037522">
    <property type="entry name" value="HD_GYP_dom"/>
</dbReference>
<dbReference type="PANTHER" id="PTHR45228">
    <property type="entry name" value="CYCLIC DI-GMP PHOSPHODIESTERASE TM_0186-RELATED"/>
    <property type="match status" value="1"/>
</dbReference>
<sequence>MPKMLLDAPDPLLAHDDTSSSIQVLSAALDERDSYTDGHCDRVSRLAQRLGDRCGLDARRQANLSLAARFHDVGKIGIPDNVLLHPGRLGDEQMDVMRTHPERGERLFAATGRADAAEVALLIRHHHEAFDGSGYPDGLAGERIPLEACILTIVDGYDALTSQRPYRGPMPHRQALRLLAAEQGRLIDPHVFRAFVELVERGR</sequence>
<dbReference type="Gene3D" id="1.10.3210.10">
    <property type="entry name" value="Hypothetical protein af1432"/>
    <property type="match status" value="1"/>
</dbReference>
<dbReference type="Proteomes" id="UP001209922">
    <property type="component" value="Unassembled WGS sequence"/>
</dbReference>
<organism evidence="2 3">
    <name type="scientific">Xanthomonas chitinilytica</name>
    <dbReference type="NCBI Taxonomy" id="2989819"/>
    <lineage>
        <taxon>Bacteria</taxon>
        <taxon>Pseudomonadati</taxon>
        <taxon>Pseudomonadota</taxon>
        <taxon>Gammaproteobacteria</taxon>
        <taxon>Lysobacterales</taxon>
        <taxon>Lysobacteraceae</taxon>
        <taxon>Xanthomonas</taxon>
    </lineage>
</organism>
<keyword evidence="3" id="KW-1185">Reference proteome</keyword>
<dbReference type="CDD" id="cd00077">
    <property type="entry name" value="HDc"/>
    <property type="match status" value="1"/>
</dbReference>
<accession>A0ABT3JUS6</accession>